<protein>
    <submittedName>
        <fullName evidence="2">Uncharacterized protein</fullName>
    </submittedName>
</protein>
<evidence type="ECO:0000313" key="2">
    <source>
        <dbReference type="Ensembl" id="ENSSAUP00010051470.1"/>
    </source>
</evidence>
<dbReference type="InParanoid" id="A0A671XRL1"/>
<dbReference type="PANTHER" id="PTHR28348:SF1">
    <property type="entry name" value="UPF0193 PROTEIN EVG1"/>
    <property type="match status" value="1"/>
</dbReference>
<dbReference type="InterPro" id="IPR007914">
    <property type="entry name" value="UPF0193"/>
</dbReference>
<name>A0A671XRL1_SPAAU</name>
<dbReference type="OMA" id="MMAYGKD"/>
<dbReference type="Proteomes" id="UP000472265">
    <property type="component" value="Chromosome 1"/>
</dbReference>
<keyword evidence="3" id="KW-1185">Reference proteome</keyword>
<dbReference type="Pfam" id="PF05250">
    <property type="entry name" value="UPF0193"/>
    <property type="match status" value="1"/>
</dbReference>
<organism evidence="2 3">
    <name type="scientific">Sparus aurata</name>
    <name type="common">Gilthead sea bream</name>
    <dbReference type="NCBI Taxonomy" id="8175"/>
    <lineage>
        <taxon>Eukaryota</taxon>
        <taxon>Metazoa</taxon>
        <taxon>Chordata</taxon>
        <taxon>Craniata</taxon>
        <taxon>Vertebrata</taxon>
        <taxon>Euteleostomi</taxon>
        <taxon>Actinopterygii</taxon>
        <taxon>Neopterygii</taxon>
        <taxon>Teleostei</taxon>
        <taxon>Neoteleostei</taxon>
        <taxon>Acanthomorphata</taxon>
        <taxon>Eupercaria</taxon>
        <taxon>Spariformes</taxon>
        <taxon>Sparidae</taxon>
        <taxon>Sparus</taxon>
    </lineage>
</organism>
<reference evidence="2" key="1">
    <citation type="submission" date="2021-04" db="EMBL/GenBank/DDBJ databases">
        <authorList>
            <consortium name="Wellcome Sanger Institute Data Sharing"/>
        </authorList>
    </citation>
    <scope>NUCLEOTIDE SEQUENCE [LARGE SCALE GENOMIC DNA]</scope>
</reference>
<feature type="region of interest" description="Disordered" evidence="1">
    <location>
        <begin position="69"/>
        <end position="94"/>
    </location>
</feature>
<evidence type="ECO:0000256" key="1">
    <source>
        <dbReference type="SAM" id="MobiDB-lite"/>
    </source>
</evidence>
<dbReference type="PANTHER" id="PTHR28348">
    <property type="entry name" value="UPF0193 PROTEIN EVG1"/>
    <property type="match status" value="1"/>
</dbReference>
<sequence length="255" mass="29130">MRDNTEVSPRDCVCLLQMEPSSQSRDGGGLWNQSRPIQYSKETQDIVRLMMQEAGLDDLRRNQINDCLKNGTALPRTSHPAVPAPPPQPKSSKSVQKCLDCMLQRRRSAESCRSGDSYIREQFCPGPTRDMEKEKRRLQNIFATGQEEPTAAQRALMLKNFRKPEVVEKDRFQEVLDEIEERRQFLAHMTSLGKQRDYITIINTEISLKIRELELLDKARSAKKNAVTSERKEPTAEQTNMNMQEMGGGETAVTD</sequence>
<dbReference type="GeneTree" id="ENSGT00390000010231"/>
<feature type="region of interest" description="Disordered" evidence="1">
    <location>
        <begin position="221"/>
        <end position="255"/>
    </location>
</feature>
<evidence type="ECO:0000313" key="3">
    <source>
        <dbReference type="Proteomes" id="UP000472265"/>
    </source>
</evidence>
<dbReference type="Ensembl" id="ENSSAUT00010054128.1">
    <property type="protein sequence ID" value="ENSSAUP00010051470.1"/>
    <property type="gene ID" value="ENSSAUG00010021369.1"/>
</dbReference>
<reference evidence="2" key="2">
    <citation type="submission" date="2025-08" db="UniProtKB">
        <authorList>
            <consortium name="Ensembl"/>
        </authorList>
    </citation>
    <scope>IDENTIFICATION</scope>
</reference>
<reference evidence="2" key="3">
    <citation type="submission" date="2025-09" db="UniProtKB">
        <authorList>
            <consortium name="Ensembl"/>
        </authorList>
    </citation>
    <scope>IDENTIFICATION</scope>
</reference>
<dbReference type="AlphaFoldDB" id="A0A671XRL1"/>
<proteinExistence type="predicted"/>
<feature type="compositionally biased region" description="Gly residues" evidence="1">
    <location>
        <begin position="246"/>
        <end position="255"/>
    </location>
</feature>
<gene>
    <name evidence="2" type="primary">c1h22orf23</name>
</gene>
<accession>A0A671XRL1</accession>